<dbReference type="EMBL" id="JARJCW010000010">
    <property type="protein sequence ID" value="KAJ7220095.1"/>
    <property type="molecule type" value="Genomic_DNA"/>
</dbReference>
<gene>
    <name evidence="2" type="ORF">GGX14DRAFT_585522</name>
</gene>
<accession>A0AAD6VUD0</accession>
<dbReference type="AlphaFoldDB" id="A0AAD6VUD0"/>
<evidence type="ECO:0000313" key="3">
    <source>
        <dbReference type="Proteomes" id="UP001219525"/>
    </source>
</evidence>
<name>A0AAD6VUD0_9AGAR</name>
<evidence type="ECO:0000256" key="1">
    <source>
        <dbReference type="SAM" id="MobiDB-lite"/>
    </source>
</evidence>
<dbReference type="Proteomes" id="UP001219525">
    <property type="component" value="Unassembled WGS sequence"/>
</dbReference>
<feature type="compositionally biased region" description="Basic and acidic residues" evidence="1">
    <location>
        <begin position="8"/>
        <end position="17"/>
    </location>
</feature>
<keyword evidence="3" id="KW-1185">Reference proteome</keyword>
<sequence>MEPAATVDKLKENDTEQMHPNPIDRNVVEPAATVDKLKENATKQMYQREMERRDLVILESWVKTMEVRLVREELEKCRKGEGPNAMENCRWLAEKYMQMLQDNKLKGYKVIERA</sequence>
<proteinExistence type="predicted"/>
<protein>
    <recommendedName>
        <fullName evidence="4">NADH-ubiquinone oxidoreductase 12 kDa subunit</fullName>
    </recommendedName>
</protein>
<comment type="caution">
    <text evidence="2">The sequence shown here is derived from an EMBL/GenBank/DDBJ whole genome shotgun (WGS) entry which is preliminary data.</text>
</comment>
<evidence type="ECO:0008006" key="4">
    <source>
        <dbReference type="Google" id="ProtNLM"/>
    </source>
</evidence>
<evidence type="ECO:0000313" key="2">
    <source>
        <dbReference type="EMBL" id="KAJ7220095.1"/>
    </source>
</evidence>
<reference evidence="2" key="1">
    <citation type="submission" date="2023-03" db="EMBL/GenBank/DDBJ databases">
        <title>Massive genome expansion in bonnet fungi (Mycena s.s.) driven by repeated elements and novel gene families across ecological guilds.</title>
        <authorList>
            <consortium name="Lawrence Berkeley National Laboratory"/>
            <person name="Harder C.B."/>
            <person name="Miyauchi S."/>
            <person name="Viragh M."/>
            <person name="Kuo A."/>
            <person name="Thoen E."/>
            <person name="Andreopoulos B."/>
            <person name="Lu D."/>
            <person name="Skrede I."/>
            <person name="Drula E."/>
            <person name="Henrissat B."/>
            <person name="Morin E."/>
            <person name="Kohler A."/>
            <person name="Barry K."/>
            <person name="LaButti K."/>
            <person name="Morin E."/>
            <person name="Salamov A."/>
            <person name="Lipzen A."/>
            <person name="Mereny Z."/>
            <person name="Hegedus B."/>
            <person name="Baldrian P."/>
            <person name="Stursova M."/>
            <person name="Weitz H."/>
            <person name="Taylor A."/>
            <person name="Grigoriev I.V."/>
            <person name="Nagy L.G."/>
            <person name="Martin F."/>
            <person name="Kauserud H."/>
        </authorList>
    </citation>
    <scope>NUCLEOTIDE SEQUENCE</scope>
    <source>
        <strain evidence="2">9144</strain>
    </source>
</reference>
<organism evidence="2 3">
    <name type="scientific">Mycena pura</name>
    <dbReference type="NCBI Taxonomy" id="153505"/>
    <lineage>
        <taxon>Eukaryota</taxon>
        <taxon>Fungi</taxon>
        <taxon>Dikarya</taxon>
        <taxon>Basidiomycota</taxon>
        <taxon>Agaricomycotina</taxon>
        <taxon>Agaricomycetes</taxon>
        <taxon>Agaricomycetidae</taxon>
        <taxon>Agaricales</taxon>
        <taxon>Marasmiineae</taxon>
        <taxon>Mycenaceae</taxon>
        <taxon>Mycena</taxon>
    </lineage>
</organism>
<feature type="region of interest" description="Disordered" evidence="1">
    <location>
        <begin position="1"/>
        <end position="25"/>
    </location>
</feature>